<evidence type="ECO:0000313" key="2">
    <source>
        <dbReference type="Proteomes" id="UP000295278"/>
    </source>
</evidence>
<dbReference type="InterPro" id="IPR008969">
    <property type="entry name" value="CarboxyPept-like_regulatory"/>
</dbReference>
<protein>
    <recommendedName>
        <fullName evidence="3">Carboxypeptidase-like regulatory domain-containing protein</fullName>
    </recommendedName>
</protein>
<dbReference type="Proteomes" id="UP000295278">
    <property type="component" value="Unassembled WGS sequence"/>
</dbReference>
<proteinExistence type="predicted"/>
<name>A0A4R5B636_9FLAO</name>
<comment type="caution">
    <text evidence="1">The sequence shown here is derived from an EMBL/GenBank/DDBJ whole genome shotgun (WGS) entry which is preliminary data.</text>
</comment>
<dbReference type="OrthoDB" id="1427655at2"/>
<dbReference type="SUPFAM" id="SSF49464">
    <property type="entry name" value="Carboxypeptidase regulatory domain-like"/>
    <property type="match status" value="1"/>
</dbReference>
<dbReference type="RefSeq" id="WP_131908444.1">
    <property type="nucleotide sequence ID" value="NZ_SMFM01000001.1"/>
</dbReference>
<accession>A0A4R5B636</accession>
<dbReference type="AlphaFoldDB" id="A0A4R5B636"/>
<keyword evidence="2" id="KW-1185">Reference proteome</keyword>
<dbReference type="Pfam" id="PF13715">
    <property type="entry name" value="CarbopepD_reg_2"/>
    <property type="match status" value="1"/>
</dbReference>
<gene>
    <name evidence="1" type="ORF">E0F89_03415</name>
</gene>
<organism evidence="1 2">
    <name type="scientific">Flavobacterium caseinilyticum</name>
    <dbReference type="NCBI Taxonomy" id="2541732"/>
    <lineage>
        <taxon>Bacteria</taxon>
        <taxon>Pseudomonadati</taxon>
        <taxon>Bacteroidota</taxon>
        <taxon>Flavobacteriia</taxon>
        <taxon>Flavobacteriales</taxon>
        <taxon>Flavobacteriaceae</taxon>
        <taxon>Flavobacterium</taxon>
    </lineage>
</organism>
<evidence type="ECO:0008006" key="3">
    <source>
        <dbReference type="Google" id="ProtNLM"/>
    </source>
</evidence>
<sequence length="234" mass="26033">MLILLVQIAFGQIEKVKEIRGQIHTADSVSVDRINIVNVSTQKATVSDADGFFEIAVKEGDVLLFSAVNLESLRRKITAEDLIESVLKVILAPKSIVLKEVVVSESTITAESAGIIPYGQKKYTPAERKLYTATSGGGIDGLLNTISGRKAMLKKEIVIEKKQQLLARIDVLFEEKYYLETLKIPLDYIKGFQYYCVDDASFAAAVRSKNKTLIMYLIVQLAEKFNEIIALENK</sequence>
<reference evidence="1 2" key="1">
    <citation type="submission" date="2019-03" db="EMBL/GenBank/DDBJ databases">
        <title>Flavobacterium AT-3-2 sp. nov., isolated from arctic soil.</title>
        <authorList>
            <person name="Chaudhary D.K."/>
        </authorList>
    </citation>
    <scope>NUCLEOTIDE SEQUENCE [LARGE SCALE GENOMIC DNA]</scope>
    <source>
        <strain evidence="1 2">AT-3-2</strain>
    </source>
</reference>
<dbReference type="EMBL" id="SMFM01000001">
    <property type="protein sequence ID" value="TDD78692.1"/>
    <property type="molecule type" value="Genomic_DNA"/>
</dbReference>
<evidence type="ECO:0000313" key="1">
    <source>
        <dbReference type="EMBL" id="TDD78692.1"/>
    </source>
</evidence>